<gene>
    <name evidence="1" type="ORF">B0A55_08564</name>
</gene>
<dbReference type="Proteomes" id="UP000309340">
    <property type="component" value="Unassembled WGS sequence"/>
</dbReference>
<name>A0A4U0WUB6_9PEZI</name>
<reference evidence="1 2" key="1">
    <citation type="submission" date="2017-03" db="EMBL/GenBank/DDBJ databases">
        <title>Genomes of endolithic fungi from Antarctica.</title>
        <authorList>
            <person name="Coleine C."/>
            <person name="Masonjones S."/>
            <person name="Stajich J.E."/>
        </authorList>
    </citation>
    <scope>NUCLEOTIDE SEQUENCE [LARGE SCALE GENOMIC DNA]</scope>
    <source>
        <strain evidence="1 2">CCFEE 5184</strain>
    </source>
</reference>
<sequence length="208" mass="22931">MKGERGPEFYNEHFGAGAVAKPCGSTNAAYEALKMWVLSAWKKNTGLELPEGTQKVVKEEEGLLHTAKKTIKGDDCDDDGPYDIEFMTKPRRKSNKYKTGNRCNEPTINNWDCFAKREWDECLTDDAETATVRDAYHAIHVKEAPETEVLCAACLERRGELGLESITETDASLKWTADGTMPEGTAGCHGGCHDVRPSETVSPNTATI</sequence>
<keyword evidence="2" id="KW-1185">Reference proteome</keyword>
<dbReference type="EMBL" id="NAJQ01000670">
    <property type="protein sequence ID" value="TKA66153.1"/>
    <property type="molecule type" value="Genomic_DNA"/>
</dbReference>
<accession>A0A4U0WUB6</accession>
<proteinExistence type="predicted"/>
<comment type="caution">
    <text evidence="1">The sequence shown here is derived from an EMBL/GenBank/DDBJ whole genome shotgun (WGS) entry which is preliminary data.</text>
</comment>
<organism evidence="1 2">
    <name type="scientific">Friedmanniomyces simplex</name>
    <dbReference type="NCBI Taxonomy" id="329884"/>
    <lineage>
        <taxon>Eukaryota</taxon>
        <taxon>Fungi</taxon>
        <taxon>Dikarya</taxon>
        <taxon>Ascomycota</taxon>
        <taxon>Pezizomycotina</taxon>
        <taxon>Dothideomycetes</taxon>
        <taxon>Dothideomycetidae</taxon>
        <taxon>Mycosphaerellales</taxon>
        <taxon>Teratosphaeriaceae</taxon>
        <taxon>Friedmanniomyces</taxon>
    </lineage>
</organism>
<protein>
    <submittedName>
        <fullName evidence="1">Uncharacterized protein</fullName>
    </submittedName>
</protein>
<dbReference type="AlphaFoldDB" id="A0A4U0WUB6"/>
<evidence type="ECO:0000313" key="1">
    <source>
        <dbReference type="EMBL" id="TKA66153.1"/>
    </source>
</evidence>
<evidence type="ECO:0000313" key="2">
    <source>
        <dbReference type="Proteomes" id="UP000309340"/>
    </source>
</evidence>